<organism evidence="1 2">
    <name type="scientific">Robbsia andropogonis</name>
    <dbReference type="NCBI Taxonomy" id="28092"/>
    <lineage>
        <taxon>Bacteria</taxon>
        <taxon>Pseudomonadati</taxon>
        <taxon>Pseudomonadota</taxon>
        <taxon>Betaproteobacteria</taxon>
        <taxon>Burkholderiales</taxon>
        <taxon>Burkholderiaceae</taxon>
        <taxon>Robbsia</taxon>
    </lineage>
</organism>
<proteinExistence type="predicted"/>
<accession>A0A0F5JVC7</accession>
<dbReference type="RefSeq" id="WP_046154035.1">
    <property type="nucleotide sequence ID" value="NZ_CADFGU010000002.1"/>
</dbReference>
<comment type="caution">
    <text evidence="1">The sequence shown here is derived from an EMBL/GenBank/DDBJ whole genome shotgun (WGS) entry which is preliminary data.</text>
</comment>
<reference evidence="1 2" key="1">
    <citation type="submission" date="2015-03" db="EMBL/GenBank/DDBJ databases">
        <title>Draft Genome Sequence of Burkholderia andropogonis type strain ICMP2807, isolated from Sorghum bicolor.</title>
        <authorList>
            <person name="Lopes-Santos L."/>
            <person name="Castro D.B."/>
            <person name="Ottoboni L.M."/>
            <person name="Park D."/>
            <person name="Weirc B.S."/>
            <person name="Destefano S.A."/>
        </authorList>
    </citation>
    <scope>NUCLEOTIDE SEQUENCE [LARGE SCALE GENOMIC DNA]</scope>
    <source>
        <strain evidence="1 2">ICMP2807</strain>
    </source>
</reference>
<dbReference type="PATRIC" id="fig|28092.6.peg.5282"/>
<evidence type="ECO:0000313" key="2">
    <source>
        <dbReference type="Proteomes" id="UP000033618"/>
    </source>
</evidence>
<sequence>MASRKTTARRQSSAGVATYLDVIRGWSPAWTAMPARLDSKLARARAQDEPVLYAHFLPGLDLLLCAVPGARAPYPPLSELRQRCVESVMHALEQPCLRLETGGCWYEHNGVAVLVFASGARSRALNDFGALPAGSNVRGDR</sequence>
<evidence type="ECO:0000313" key="1">
    <source>
        <dbReference type="EMBL" id="KKB61574.1"/>
    </source>
</evidence>
<dbReference type="AlphaFoldDB" id="A0A0F5JVC7"/>
<dbReference type="EMBL" id="LAQU01000038">
    <property type="protein sequence ID" value="KKB61574.1"/>
    <property type="molecule type" value="Genomic_DNA"/>
</dbReference>
<name>A0A0F5JVC7_9BURK</name>
<dbReference type="Proteomes" id="UP000033618">
    <property type="component" value="Unassembled WGS sequence"/>
</dbReference>
<gene>
    <name evidence="1" type="ORF">WM40_22470</name>
</gene>
<protein>
    <submittedName>
        <fullName evidence="1">Uncharacterized protein</fullName>
    </submittedName>
</protein>
<keyword evidence="2" id="KW-1185">Reference proteome</keyword>